<dbReference type="InterPro" id="IPR002611">
    <property type="entry name" value="IstB_ATP-bd"/>
</dbReference>
<keyword evidence="3" id="KW-1185">Reference proteome</keyword>
<dbReference type="Proteomes" id="UP000309544">
    <property type="component" value="Unassembled WGS sequence"/>
</dbReference>
<name>A0A5C4RS78_PROVB</name>
<accession>A0A5C4RS78</accession>
<sequence>MFLKHKIWKLLAPAALFRRIDDIIHTIKHKDITTQSAREYLRLRKAQLLVIDDIMMFPLEKEASVGLFQLIDQLHEQTSFIITTNKNPKEWTEMLGDEVLAAALLDRLLYRSEVIQLNGNSYRMEHRKTIFQNKNTAAGGAEQQPQDA</sequence>
<evidence type="ECO:0000313" key="3">
    <source>
        <dbReference type="Proteomes" id="UP000309544"/>
    </source>
</evidence>
<evidence type="ECO:0000259" key="1">
    <source>
        <dbReference type="Pfam" id="PF01695"/>
    </source>
</evidence>
<dbReference type="EMBL" id="VDCI01000016">
    <property type="protein sequence ID" value="TNJ34056.1"/>
    <property type="molecule type" value="Genomic_DNA"/>
</dbReference>
<dbReference type="AlphaFoldDB" id="A0A5C4RS78"/>
<dbReference type="InterPro" id="IPR027417">
    <property type="entry name" value="P-loop_NTPase"/>
</dbReference>
<proteinExistence type="predicted"/>
<dbReference type="Gene3D" id="3.40.50.300">
    <property type="entry name" value="P-loop containing nucleotide triphosphate hydrolases"/>
    <property type="match status" value="1"/>
</dbReference>
<reference evidence="2 3" key="1">
    <citation type="submission" date="2019-05" db="EMBL/GenBank/DDBJ databases">
        <title>Draft Whole-Genome sequence of the green sulfur bacterium Prosthecochloris vibrioformis DSM 260.</title>
        <authorList>
            <person name="Meyer T.E."/>
            <person name="Kyndt J.A."/>
        </authorList>
    </citation>
    <scope>NUCLEOTIDE SEQUENCE [LARGE SCALE GENOMIC DNA]</scope>
    <source>
        <strain evidence="2 3">DSM 260</strain>
    </source>
</reference>
<feature type="domain" description="IstB-like ATP-binding" evidence="1">
    <location>
        <begin position="17"/>
        <end position="128"/>
    </location>
</feature>
<gene>
    <name evidence="2" type="ORF">FGF68_10515</name>
</gene>
<dbReference type="Pfam" id="PF01695">
    <property type="entry name" value="IstB_IS21"/>
    <property type="match status" value="1"/>
</dbReference>
<dbReference type="SUPFAM" id="SSF52540">
    <property type="entry name" value="P-loop containing nucleoside triphosphate hydrolases"/>
    <property type="match status" value="1"/>
</dbReference>
<protein>
    <recommendedName>
        <fullName evidence="1">IstB-like ATP-binding domain-containing protein</fullName>
    </recommendedName>
</protein>
<evidence type="ECO:0000313" key="2">
    <source>
        <dbReference type="EMBL" id="TNJ34056.1"/>
    </source>
</evidence>
<organism evidence="2 3">
    <name type="scientific">Prosthecochloris vibrioformis</name>
    <name type="common">Chlorobium vibrioforme</name>
    <dbReference type="NCBI Taxonomy" id="1098"/>
    <lineage>
        <taxon>Bacteria</taxon>
        <taxon>Pseudomonadati</taxon>
        <taxon>Chlorobiota</taxon>
        <taxon>Chlorobiia</taxon>
        <taxon>Chlorobiales</taxon>
        <taxon>Chlorobiaceae</taxon>
        <taxon>Prosthecochloris</taxon>
    </lineage>
</organism>
<dbReference type="GO" id="GO:0005524">
    <property type="term" value="F:ATP binding"/>
    <property type="evidence" value="ECO:0007669"/>
    <property type="project" value="InterPro"/>
</dbReference>
<comment type="caution">
    <text evidence="2">The sequence shown here is derived from an EMBL/GenBank/DDBJ whole genome shotgun (WGS) entry which is preliminary data.</text>
</comment>